<reference evidence="1 2" key="1">
    <citation type="journal article" date="2020" name="Nature">
        <title>Six reference-quality genomes reveal evolution of bat adaptations.</title>
        <authorList>
            <person name="Jebb D."/>
            <person name="Huang Z."/>
            <person name="Pippel M."/>
            <person name="Hughes G.M."/>
            <person name="Lavrichenko K."/>
            <person name="Devanna P."/>
            <person name="Winkler S."/>
            <person name="Jermiin L.S."/>
            <person name="Skirmuntt E.C."/>
            <person name="Katzourakis A."/>
            <person name="Burkitt-Gray L."/>
            <person name="Ray D.A."/>
            <person name="Sullivan K.A.M."/>
            <person name="Roscito J.G."/>
            <person name="Kirilenko B.M."/>
            <person name="Davalos L.M."/>
            <person name="Corthals A.P."/>
            <person name="Power M.L."/>
            <person name="Jones G."/>
            <person name="Ransome R.D."/>
            <person name="Dechmann D.K.N."/>
            <person name="Locatelli A.G."/>
            <person name="Puechmaille S.J."/>
            <person name="Fedrigo O."/>
            <person name="Jarvis E.D."/>
            <person name="Hiller M."/>
            <person name="Vernes S.C."/>
            <person name="Myers E.W."/>
            <person name="Teeling E.C."/>
        </authorList>
    </citation>
    <scope>NUCLEOTIDE SEQUENCE [LARGE SCALE GENOMIC DNA]</scope>
    <source>
        <strain evidence="1">MMolMol1</strain>
        <tissue evidence="1">Muscle</tissue>
    </source>
</reference>
<organism evidence="1 2">
    <name type="scientific">Molossus molossus</name>
    <name type="common">Pallas' mastiff bat</name>
    <name type="synonym">Vespertilio molossus</name>
    <dbReference type="NCBI Taxonomy" id="27622"/>
    <lineage>
        <taxon>Eukaryota</taxon>
        <taxon>Metazoa</taxon>
        <taxon>Chordata</taxon>
        <taxon>Craniata</taxon>
        <taxon>Vertebrata</taxon>
        <taxon>Euteleostomi</taxon>
        <taxon>Mammalia</taxon>
        <taxon>Eutheria</taxon>
        <taxon>Laurasiatheria</taxon>
        <taxon>Chiroptera</taxon>
        <taxon>Yangochiroptera</taxon>
        <taxon>Molossidae</taxon>
        <taxon>Molossus</taxon>
    </lineage>
</organism>
<comment type="caution">
    <text evidence="1">The sequence shown here is derived from an EMBL/GenBank/DDBJ whole genome shotgun (WGS) entry which is preliminary data.</text>
</comment>
<evidence type="ECO:0000313" key="1">
    <source>
        <dbReference type="EMBL" id="KAF6500962.1"/>
    </source>
</evidence>
<gene>
    <name evidence="1" type="ORF">HJG59_007983</name>
</gene>
<sequence>MRFCELQDEVKQFMEMKGEPVRELNDSKRLCDLVFMVDITKYLSELNVKLQGPNQLLSFLLSNVKSFEAKLKLWKVQLERNNMVHFPILEGQKPSMIVEYAGECAKLTEAFNERFKDMKSKQIKLNVFATPLNVEPADVPDNLQHKIIQLQNNDELKARYNHLLLLEFYKCYISMMNFTL</sequence>
<dbReference type="InParanoid" id="A0A7J8JXW4"/>
<name>A0A7J8JXW4_MOLMO</name>
<dbReference type="PANTHER" id="PTHR45913:SF5">
    <property type="entry name" value="GENERAL TRANSCRIPTION FACTOR II-I REPEAT DOMAIN-CONTAINING PROTEIN 2A-LIKE PROTEIN"/>
    <property type="match status" value="1"/>
</dbReference>
<dbReference type="AlphaFoldDB" id="A0A7J8JXW4"/>
<evidence type="ECO:0000313" key="2">
    <source>
        <dbReference type="Proteomes" id="UP000550707"/>
    </source>
</evidence>
<dbReference type="Proteomes" id="UP000550707">
    <property type="component" value="Unassembled WGS sequence"/>
</dbReference>
<keyword evidence="2" id="KW-1185">Reference proteome</keyword>
<protein>
    <submittedName>
        <fullName evidence="1">Uncharacterized protein</fullName>
    </submittedName>
</protein>
<dbReference type="EMBL" id="JACASF010000001">
    <property type="protein sequence ID" value="KAF6500962.1"/>
    <property type="molecule type" value="Genomic_DNA"/>
</dbReference>
<dbReference type="PANTHER" id="PTHR45913">
    <property type="entry name" value="EPM2A-INTERACTING PROTEIN 1"/>
    <property type="match status" value="1"/>
</dbReference>
<proteinExistence type="predicted"/>
<accession>A0A7J8JXW4</accession>